<proteinExistence type="predicted"/>
<dbReference type="InterPro" id="IPR007345">
    <property type="entry name" value="Polysacch_pyruvyl_Trfase"/>
</dbReference>
<dbReference type="AlphaFoldDB" id="A0A239CXD2"/>
<evidence type="ECO:0000259" key="1">
    <source>
        <dbReference type="Pfam" id="PF04230"/>
    </source>
</evidence>
<dbReference type="EMBL" id="FZOW01000001">
    <property type="protein sequence ID" value="SNS24301.1"/>
    <property type="molecule type" value="Genomic_DNA"/>
</dbReference>
<keyword evidence="3" id="KW-1185">Reference proteome</keyword>
<dbReference type="GO" id="GO:0016740">
    <property type="term" value="F:transferase activity"/>
    <property type="evidence" value="ECO:0007669"/>
    <property type="project" value="UniProtKB-KW"/>
</dbReference>
<accession>A0A239CXD2</accession>
<keyword evidence="2" id="KW-0808">Transferase</keyword>
<evidence type="ECO:0000313" key="3">
    <source>
        <dbReference type="Proteomes" id="UP000198327"/>
    </source>
</evidence>
<sequence length="272" mass="30554">MQYVFAMTVAIKTFWWRQLKLTGIRPNFGDELTPGLVKSLFGQKCSWRRPKNSDMTGAGSTLEMVQLMNAPDTLKIWGSGFMLRDPLNGRNFDFPRFDVHAVRGHLSRERIESDREVAVGDPGLLASRVYPRSERVDGRVGLVYHWMHKTDPVVLSLAREGKITLIDPSRKPAKVIADITACDFVLSTSLHGLIVADSYGVPNAWIELDQEIGGAGYKFEDYYSVFDGKAVQHSSDLARDEDTIASLRDEYRPIPNLTEIQDNLIAAFPYAS</sequence>
<evidence type="ECO:0000313" key="2">
    <source>
        <dbReference type="EMBL" id="SNS24301.1"/>
    </source>
</evidence>
<organism evidence="2 3">
    <name type="scientific">Rhodococcoides kyotonense</name>
    <dbReference type="NCBI Taxonomy" id="398843"/>
    <lineage>
        <taxon>Bacteria</taxon>
        <taxon>Bacillati</taxon>
        <taxon>Actinomycetota</taxon>
        <taxon>Actinomycetes</taxon>
        <taxon>Mycobacteriales</taxon>
        <taxon>Nocardiaceae</taxon>
        <taxon>Rhodococcoides</taxon>
    </lineage>
</organism>
<protein>
    <submittedName>
        <fullName evidence="2">Polysaccharide pyruvyl transferase</fullName>
    </submittedName>
</protein>
<name>A0A239CXD2_9NOCA</name>
<gene>
    <name evidence="2" type="ORF">SAMN05421642_101243</name>
</gene>
<dbReference type="Proteomes" id="UP000198327">
    <property type="component" value="Unassembled WGS sequence"/>
</dbReference>
<reference evidence="3" key="1">
    <citation type="submission" date="2017-06" db="EMBL/GenBank/DDBJ databases">
        <authorList>
            <person name="Varghese N."/>
            <person name="Submissions S."/>
        </authorList>
    </citation>
    <scope>NUCLEOTIDE SEQUENCE [LARGE SCALE GENOMIC DNA]</scope>
    <source>
        <strain evidence="3">JCM 23211</strain>
    </source>
</reference>
<dbReference type="STRING" id="398843.A3K89_02870"/>
<feature type="domain" description="Polysaccharide pyruvyl transferase" evidence="1">
    <location>
        <begin position="95"/>
        <end position="208"/>
    </location>
</feature>
<dbReference type="Pfam" id="PF04230">
    <property type="entry name" value="PS_pyruv_trans"/>
    <property type="match status" value="1"/>
</dbReference>
<dbReference type="OrthoDB" id="9803627at2"/>